<dbReference type="AlphaFoldDB" id="A0A2R5GAV0"/>
<reference evidence="2 3" key="1">
    <citation type="submission" date="2017-12" db="EMBL/GenBank/DDBJ databases">
        <title>Sequencing, de novo assembly and annotation of complete genome of a new Thraustochytrid species, strain FCC1311.</title>
        <authorList>
            <person name="Sedici K."/>
            <person name="Godart F."/>
            <person name="Aiese Cigliano R."/>
            <person name="Sanseverino W."/>
            <person name="Barakat M."/>
            <person name="Ortet P."/>
            <person name="Marechal E."/>
            <person name="Cagnac O."/>
            <person name="Amato A."/>
        </authorList>
    </citation>
    <scope>NUCLEOTIDE SEQUENCE [LARGE SCALE GENOMIC DNA]</scope>
</reference>
<proteinExistence type="inferred from homology"/>
<evidence type="ECO:0000256" key="1">
    <source>
        <dbReference type="ARBA" id="ARBA00009508"/>
    </source>
</evidence>
<dbReference type="Proteomes" id="UP000241890">
    <property type="component" value="Unassembled WGS sequence"/>
</dbReference>
<protein>
    <submittedName>
        <fullName evidence="2">Electron transfer flavoprotein regulatory factor 1</fullName>
    </submittedName>
</protein>
<dbReference type="GO" id="GO:0022904">
    <property type="term" value="P:respiratory electron transport chain"/>
    <property type="evidence" value="ECO:0007669"/>
    <property type="project" value="TreeGrafter"/>
</dbReference>
<dbReference type="OrthoDB" id="10258445at2759"/>
<dbReference type="PANTHER" id="PTHR21024">
    <property type="entry name" value="GROWTH HORMONE-INDUCIBLE SOLUBLE PROTEIN-RELATED"/>
    <property type="match status" value="1"/>
</dbReference>
<dbReference type="InterPro" id="IPR052000">
    <property type="entry name" value="ETFRF1"/>
</dbReference>
<comment type="caution">
    <text evidence="2">The sequence shown here is derived from an EMBL/GenBank/DDBJ whole genome shotgun (WGS) entry which is preliminary data.</text>
</comment>
<dbReference type="GO" id="GO:0090324">
    <property type="term" value="P:negative regulation of oxidative phosphorylation"/>
    <property type="evidence" value="ECO:0007669"/>
    <property type="project" value="InterPro"/>
</dbReference>
<dbReference type="InterPro" id="IPR045296">
    <property type="entry name" value="Complex1_LYR_ETFRF1_LYRM5"/>
</dbReference>
<keyword evidence="3" id="KW-1185">Reference proteome</keyword>
<comment type="similarity">
    <text evidence="1">Belongs to the complex I LYR family.</text>
</comment>
<dbReference type="InParanoid" id="A0A2R5GAV0"/>
<dbReference type="PANTHER" id="PTHR21024:SF0">
    <property type="entry name" value="ELECTRON TRANSFER FLAVOPROTEIN REGULATORY FACTOR 1"/>
    <property type="match status" value="1"/>
</dbReference>
<gene>
    <name evidence="2" type="ORF">FCC1311_030802</name>
</gene>
<dbReference type="EMBL" id="BEYU01000025">
    <property type="protein sequence ID" value="GBG26858.1"/>
    <property type="molecule type" value="Genomic_DNA"/>
</dbReference>
<sequence>MHPLVRDLYKRLLTVGKEYPQGLDWVKSKAKPWIMQNAALTDEVDIKKKVAEGRFWVREMQSVIKLKKYRTLKKRYY</sequence>
<evidence type="ECO:0000313" key="2">
    <source>
        <dbReference type="EMBL" id="GBG26858.1"/>
    </source>
</evidence>
<organism evidence="2 3">
    <name type="scientific">Hondaea fermentalgiana</name>
    <dbReference type="NCBI Taxonomy" id="2315210"/>
    <lineage>
        <taxon>Eukaryota</taxon>
        <taxon>Sar</taxon>
        <taxon>Stramenopiles</taxon>
        <taxon>Bigyra</taxon>
        <taxon>Labyrinthulomycetes</taxon>
        <taxon>Thraustochytrida</taxon>
        <taxon>Thraustochytriidae</taxon>
        <taxon>Hondaea</taxon>
    </lineage>
</organism>
<accession>A0A2R5GAV0</accession>
<evidence type="ECO:0000313" key="3">
    <source>
        <dbReference type="Proteomes" id="UP000241890"/>
    </source>
</evidence>
<name>A0A2R5GAV0_9STRA</name>
<dbReference type="GO" id="GO:0005739">
    <property type="term" value="C:mitochondrion"/>
    <property type="evidence" value="ECO:0007669"/>
    <property type="project" value="TreeGrafter"/>
</dbReference>
<dbReference type="CDD" id="cd20265">
    <property type="entry name" value="Complex1_LYR_ETFRF1_LYRM5"/>
    <property type="match status" value="1"/>
</dbReference>